<sequence>MTIDIIRLKALATAAAANQYDSVALNDYGTALPPATVLGLIAEIERHRQINAEGCKPDLNILPAQTSPTALDLLTPEQASQLLGLSVKTLATWRSTGKHALPFIRCGARIRYQRTELVAWLTGRSVR</sequence>
<dbReference type="Proteomes" id="UP000440965">
    <property type="component" value="Unassembled WGS sequence"/>
</dbReference>
<evidence type="ECO:0000259" key="1">
    <source>
        <dbReference type="Pfam" id="PF12728"/>
    </source>
</evidence>
<comment type="caution">
    <text evidence="2">The sequence shown here is derived from an EMBL/GenBank/DDBJ whole genome shotgun (WGS) entry which is preliminary data.</text>
</comment>
<dbReference type="InterPro" id="IPR041657">
    <property type="entry name" value="HTH_17"/>
</dbReference>
<dbReference type="Gene3D" id="1.10.10.10">
    <property type="entry name" value="Winged helix-like DNA-binding domain superfamily/Winged helix DNA-binding domain"/>
    <property type="match status" value="1"/>
</dbReference>
<dbReference type="Pfam" id="PF12728">
    <property type="entry name" value="HTH_17"/>
    <property type="match status" value="1"/>
</dbReference>
<reference evidence="2 3" key="1">
    <citation type="submission" date="2019-10" db="EMBL/GenBank/DDBJ databases">
        <title>XDR Pseudomonas monteilii producing IMP-16 from LCR.</title>
        <authorList>
            <person name="Ballaben A."/>
            <person name="Doi Y."/>
        </authorList>
    </citation>
    <scope>NUCLEOTIDE SEQUENCE [LARGE SCALE GENOMIC DNA]</scope>
    <source>
        <strain evidence="2 3">597/14</strain>
    </source>
</reference>
<organism evidence="2 3">
    <name type="scientific">Pseudomonas monteilii</name>
    <dbReference type="NCBI Taxonomy" id="76759"/>
    <lineage>
        <taxon>Bacteria</taxon>
        <taxon>Pseudomonadati</taxon>
        <taxon>Pseudomonadota</taxon>
        <taxon>Gammaproteobacteria</taxon>
        <taxon>Pseudomonadales</taxon>
        <taxon>Pseudomonadaceae</taxon>
        <taxon>Pseudomonas</taxon>
    </lineage>
</organism>
<accession>A0A7X3JRC0</accession>
<dbReference type="SUPFAM" id="SSF46955">
    <property type="entry name" value="Putative DNA-binding domain"/>
    <property type="match status" value="1"/>
</dbReference>
<dbReference type="InterPro" id="IPR036388">
    <property type="entry name" value="WH-like_DNA-bd_sf"/>
</dbReference>
<dbReference type="EMBL" id="WEIK01000007">
    <property type="protein sequence ID" value="MVF49684.1"/>
    <property type="molecule type" value="Genomic_DNA"/>
</dbReference>
<protein>
    <submittedName>
        <fullName evidence="2">Helix-turn-helix domain-containing protein</fullName>
    </submittedName>
</protein>
<name>A0A7X3JRC0_9PSED</name>
<gene>
    <name evidence="2" type="ORF">F9Z43_10205</name>
</gene>
<feature type="domain" description="Helix-turn-helix" evidence="1">
    <location>
        <begin position="73"/>
        <end position="124"/>
    </location>
</feature>
<dbReference type="RefSeq" id="WP_156867272.1">
    <property type="nucleotide sequence ID" value="NZ_WEIK01000007.1"/>
</dbReference>
<proteinExistence type="predicted"/>
<evidence type="ECO:0000313" key="3">
    <source>
        <dbReference type="Proteomes" id="UP000440965"/>
    </source>
</evidence>
<evidence type="ECO:0000313" key="2">
    <source>
        <dbReference type="EMBL" id="MVF49684.1"/>
    </source>
</evidence>
<dbReference type="AlphaFoldDB" id="A0A7X3JRC0"/>
<dbReference type="InterPro" id="IPR009061">
    <property type="entry name" value="DNA-bd_dom_put_sf"/>
</dbReference>